<feature type="domain" description="RRM" evidence="13">
    <location>
        <begin position="251"/>
        <end position="329"/>
    </location>
</feature>
<dbReference type="EC" id="5.2.1.8" evidence="10"/>
<dbReference type="GO" id="GO:0003755">
    <property type="term" value="F:peptidyl-prolyl cis-trans isomerase activity"/>
    <property type="evidence" value="ECO:0007669"/>
    <property type="project" value="UniProtKB-UniRule"/>
</dbReference>
<comment type="function">
    <text evidence="2 10">PPIases accelerate the folding of proteins. It catalyzes the cis-trans isomerization of proline imidic peptide bonds in oligopeptides.</text>
</comment>
<dbReference type="InterPro" id="IPR002130">
    <property type="entry name" value="Cyclophilin-type_PPIase_dom"/>
</dbReference>
<proteinExistence type="inferred from homology"/>
<evidence type="ECO:0000256" key="9">
    <source>
        <dbReference type="PROSITE-ProRule" id="PRU00176"/>
    </source>
</evidence>
<evidence type="ECO:0000256" key="8">
    <source>
        <dbReference type="ARBA" id="ARBA00023242"/>
    </source>
</evidence>
<evidence type="ECO:0000256" key="7">
    <source>
        <dbReference type="ARBA" id="ARBA00023235"/>
    </source>
</evidence>
<dbReference type="Gene3D" id="3.30.70.330">
    <property type="match status" value="1"/>
</dbReference>
<dbReference type="PRINTS" id="PR00153">
    <property type="entry name" value="CSAPPISMRASE"/>
</dbReference>
<dbReference type="GO" id="GO:0003723">
    <property type="term" value="F:RNA binding"/>
    <property type="evidence" value="ECO:0007669"/>
    <property type="project" value="UniProtKB-UniRule"/>
</dbReference>
<evidence type="ECO:0000259" key="13">
    <source>
        <dbReference type="PROSITE" id="PS50102"/>
    </source>
</evidence>
<evidence type="ECO:0000256" key="4">
    <source>
        <dbReference type="ARBA" id="ARBA00010739"/>
    </source>
</evidence>
<dbReference type="GO" id="GO:0000785">
    <property type="term" value="C:chromatin"/>
    <property type="evidence" value="ECO:0007669"/>
    <property type="project" value="EnsemblFungi"/>
</dbReference>
<dbReference type="InterPro" id="IPR035538">
    <property type="entry name" value="Cyclophilin_PPIL4"/>
</dbReference>
<feature type="compositionally biased region" description="Basic and acidic residues" evidence="11">
    <location>
        <begin position="423"/>
        <end position="432"/>
    </location>
</feature>
<keyword evidence="6 10" id="KW-0697">Rotamase</keyword>
<dbReference type="InterPro" id="IPR012677">
    <property type="entry name" value="Nucleotide-bd_a/b_plait_sf"/>
</dbReference>
<dbReference type="SMART" id="SM00360">
    <property type="entry name" value="RRM"/>
    <property type="match status" value="1"/>
</dbReference>
<name>A0A0M8N159_ESCWE</name>
<reference evidence="14 15" key="1">
    <citation type="submission" date="2015-07" db="EMBL/GenBank/DDBJ databases">
        <title>The genome of the fungus Escovopsis weberi, a specialized disease agent of ant agriculture.</title>
        <authorList>
            <person name="de Man T.J."/>
            <person name="Stajich J.E."/>
            <person name="Kubicek C.P."/>
            <person name="Chenthamara K."/>
            <person name="Atanasova L."/>
            <person name="Druzhinina I.S."/>
            <person name="Birnbaum S."/>
            <person name="Barribeau S.M."/>
            <person name="Teiling C."/>
            <person name="Suen G."/>
            <person name="Currie C."/>
            <person name="Gerardo N.M."/>
        </authorList>
    </citation>
    <scope>NUCLEOTIDE SEQUENCE [LARGE SCALE GENOMIC DNA]</scope>
</reference>
<keyword evidence="15" id="KW-1185">Reference proteome</keyword>
<gene>
    <name evidence="14" type="ORF">ESCO_003421</name>
</gene>
<dbReference type="SUPFAM" id="SSF50891">
    <property type="entry name" value="Cyclophilin-like"/>
    <property type="match status" value="1"/>
</dbReference>
<dbReference type="PANTHER" id="PTHR45843">
    <property type="entry name" value="PEPTIDYL-PROLYL CIS-TRANS ISOMERASE-LIKE 4"/>
    <property type="match status" value="1"/>
</dbReference>
<dbReference type="EMBL" id="LGSR01000002">
    <property type="protein sequence ID" value="KOS22988.1"/>
    <property type="molecule type" value="Genomic_DNA"/>
</dbReference>
<keyword evidence="8 10" id="KW-0539">Nucleus</keyword>
<dbReference type="GO" id="GO:0005634">
    <property type="term" value="C:nucleus"/>
    <property type="evidence" value="ECO:0007669"/>
    <property type="project" value="UniProtKB-SubCell"/>
</dbReference>
<comment type="similarity">
    <text evidence="4 10">Belongs to the cyclophilin-type PPIase family. PPIL4 subfamily.</text>
</comment>
<organism evidence="14 15">
    <name type="scientific">Escovopsis weberi</name>
    <dbReference type="NCBI Taxonomy" id="150374"/>
    <lineage>
        <taxon>Eukaryota</taxon>
        <taxon>Fungi</taxon>
        <taxon>Dikarya</taxon>
        <taxon>Ascomycota</taxon>
        <taxon>Pezizomycotina</taxon>
        <taxon>Sordariomycetes</taxon>
        <taxon>Hypocreomycetidae</taxon>
        <taxon>Hypocreales</taxon>
        <taxon>Hypocreaceae</taxon>
        <taxon>Escovopsis</taxon>
    </lineage>
</organism>
<dbReference type="Pfam" id="PF00160">
    <property type="entry name" value="Pro_isomerase"/>
    <property type="match status" value="1"/>
</dbReference>
<evidence type="ECO:0000256" key="2">
    <source>
        <dbReference type="ARBA" id="ARBA00002388"/>
    </source>
</evidence>
<dbReference type="PROSITE" id="PS50072">
    <property type="entry name" value="CSA_PPIASE_2"/>
    <property type="match status" value="1"/>
</dbReference>
<dbReference type="CDD" id="cd12235">
    <property type="entry name" value="RRM_PPIL4"/>
    <property type="match status" value="1"/>
</dbReference>
<dbReference type="PANTHER" id="PTHR45843:SF1">
    <property type="entry name" value="PEPTIDYL-PROLYL CIS-TRANS ISOMERASE-LIKE 4"/>
    <property type="match status" value="1"/>
</dbReference>
<dbReference type="InterPro" id="IPR035979">
    <property type="entry name" value="RBD_domain_sf"/>
</dbReference>
<accession>A0A0M8N159</accession>
<dbReference type="FunFam" id="3.30.70.330:FF:000287">
    <property type="entry name" value="Peptidyl-prolyl cis-trans isomerase"/>
    <property type="match status" value="1"/>
</dbReference>
<dbReference type="InterPro" id="IPR029000">
    <property type="entry name" value="Cyclophilin-like_dom_sf"/>
</dbReference>
<feature type="region of interest" description="Disordered" evidence="11">
    <location>
        <begin position="382"/>
        <end position="443"/>
    </location>
</feature>
<dbReference type="AlphaFoldDB" id="A0A0M8N159"/>
<evidence type="ECO:0000256" key="1">
    <source>
        <dbReference type="ARBA" id="ARBA00000971"/>
    </source>
</evidence>
<comment type="caution">
    <text evidence="14">The sequence shown here is derived from an EMBL/GenBank/DDBJ whole genome shotgun (WGS) entry which is preliminary data.</text>
</comment>
<comment type="subcellular location">
    <subcellularLocation>
        <location evidence="3 10">Nucleus</location>
    </subcellularLocation>
</comment>
<dbReference type="STRING" id="150374.A0A0M8N159"/>
<evidence type="ECO:0000313" key="15">
    <source>
        <dbReference type="Proteomes" id="UP000053831"/>
    </source>
</evidence>
<dbReference type="PROSITE" id="PS50102">
    <property type="entry name" value="RRM"/>
    <property type="match status" value="1"/>
</dbReference>
<dbReference type="Pfam" id="PF00076">
    <property type="entry name" value="RRM_1"/>
    <property type="match status" value="1"/>
</dbReference>
<dbReference type="GO" id="GO:0006357">
    <property type="term" value="P:regulation of transcription by RNA polymerase II"/>
    <property type="evidence" value="ECO:0007669"/>
    <property type="project" value="EnsemblFungi"/>
</dbReference>
<dbReference type="Gene3D" id="2.40.100.10">
    <property type="entry name" value="Cyclophilin-like"/>
    <property type="match status" value="1"/>
</dbReference>
<comment type="catalytic activity">
    <reaction evidence="1 10">
        <text>[protein]-peptidylproline (omega=180) = [protein]-peptidylproline (omega=0)</text>
        <dbReference type="Rhea" id="RHEA:16237"/>
        <dbReference type="Rhea" id="RHEA-COMP:10747"/>
        <dbReference type="Rhea" id="RHEA-COMP:10748"/>
        <dbReference type="ChEBI" id="CHEBI:83833"/>
        <dbReference type="ChEBI" id="CHEBI:83834"/>
        <dbReference type="EC" id="5.2.1.8"/>
    </reaction>
</comment>
<dbReference type="Proteomes" id="UP000053831">
    <property type="component" value="Unassembled WGS sequence"/>
</dbReference>
<sequence length="477" mass="52378">MSVILETSAGDIVIDLLVDHAPTLCENFLKLCKSKYYNFSPIHSVQKNFSLQTGDPLGPLSAHSDGGCSVWGRLSGEPSKRTFPAFFHPKLKHLERGTVSMATVPSASDPDVRVAASQFIITLGEQTDFLDGKAAIFAKVVEGFDALEAINDAIVDDKGYPLIDIRILHVVILDDPYPDPSGFREPSASPPPSDEQLKTVRIADEAALHADDGLGEEELEKRRRAREAQAQALTLEMMGDLPFAEVAPPENVLFVCKLNPVTGDEDLELIFGRFGKILSCEVIRDSKTGDSLQYAFIEYEDKASCEAAYFKMQGVLIDDRRIHVDFSQSVSKLSELWRSDTNNKRRANASRGGFGGVKELEKRRQYRAEEVRASGKDYNMVYSDEEMRTRHQGARRDDHRRPPKEDRPPADDDDNVAAGVRSGETEVARDTSGRGIATDEGEGIRIAAIASDEIEMDITAGVPTNGIDPGGRGSHGL</sequence>
<evidence type="ECO:0000313" key="14">
    <source>
        <dbReference type="EMBL" id="KOS22988.1"/>
    </source>
</evidence>
<evidence type="ECO:0000256" key="6">
    <source>
        <dbReference type="ARBA" id="ARBA00023110"/>
    </source>
</evidence>
<evidence type="ECO:0000259" key="12">
    <source>
        <dbReference type="PROSITE" id="PS50072"/>
    </source>
</evidence>
<evidence type="ECO:0000256" key="3">
    <source>
        <dbReference type="ARBA" id="ARBA00004123"/>
    </source>
</evidence>
<evidence type="ECO:0000256" key="11">
    <source>
        <dbReference type="SAM" id="MobiDB-lite"/>
    </source>
</evidence>
<dbReference type="SUPFAM" id="SSF54928">
    <property type="entry name" value="RNA-binding domain, RBD"/>
    <property type="match status" value="1"/>
</dbReference>
<evidence type="ECO:0000256" key="5">
    <source>
        <dbReference type="ARBA" id="ARBA00022884"/>
    </source>
</evidence>
<keyword evidence="5 9" id="KW-0694">RNA-binding</keyword>
<dbReference type="CDD" id="cd01921">
    <property type="entry name" value="cyclophilin_RRM"/>
    <property type="match status" value="1"/>
</dbReference>
<keyword evidence="7 10" id="KW-0413">Isomerase</keyword>
<feature type="domain" description="PPIase cyclophilin-type" evidence="12">
    <location>
        <begin position="1"/>
        <end position="172"/>
    </location>
</feature>
<dbReference type="OrthoDB" id="2083at2759"/>
<evidence type="ECO:0000256" key="10">
    <source>
        <dbReference type="RuleBase" id="RU365081"/>
    </source>
</evidence>
<dbReference type="InterPro" id="IPR035542">
    <property type="entry name" value="CRIP"/>
</dbReference>
<feature type="compositionally biased region" description="Basic and acidic residues" evidence="11">
    <location>
        <begin position="385"/>
        <end position="410"/>
    </location>
</feature>
<dbReference type="InterPro" id="IPR000504">
    <property type="entry name" value="RRM_dom"/>
</dbReference>
<protein>
    <recommendedName>
        <fullName evidence="10">Peptidyl-prolyl cis-trans isomerase</fullName>
        <shortName evidence="10">PPIase</shortName>
        <ecNumber evidence="10">5.2.1.8</ecNumber>
    </recommendedName>
</protein>